<dbReference type="SMART" id="SM00248">
    <property type="entry name" value="ANK"/>
    <property type="match status" value="3"/>
</dbReference>
<dbReference type="InterPro" id="IPR002110">
    <property type="entry name" value="Ankyrin_rpt"/>
</dbReference>
<dbReference type="STRING" id="112090.W4GVB4"/>
<dbReference type="PANTHER" id="PTHR24201:SF17">
    <property type="entry name" value="ANKYRIN REPEAT DOMAIN-CONTAINING PROTEIN 10-LIKE ISOFORM X1"/>
    <property type="match status" value="1"/>
</dbReference>
<dbReference type="OrthoDB" id="76974at2759"/>
<feature type="compositionally biased region" description="Acidic residues" evidence="4">
    <location>
        <begin position="142"/>
        <end position="153"/>
    </location>
</feature>
<dbReference type="AlphaFoldDB" id="W4GVB4"/>
<dbReference type="SUPFAM" id="SSF48403">
    <property type="entry name" value="Ankyrin repeat"/>
    <property type="match status" value="1"/>
</dbReference>
<feature type="repeat" description="ANK" evidence="3">
    <location>
        <begin position="75"/>
        <end position="107"/>
    </location>
</feature>
<evidence type="ECO:0000256" key="2">
    <source>
        <dbReference type="ARBA" id="ARBA00023043"/>
    </source>
</evidence>
<evidence type="ECO:0000313" key="5">
    <source>
        <dbReference type="EMBL" id="ETV82979.1"/>
    </source>
</evidence>
<organism evidence="5">
    <name type="scientific">Aphanomyces astaci</name>
    <name type="common">Crayfish plague agent</name>
    <dbReference type="NCBI Taxonomy" id="112090"/>
    <lineage>
        <taxon>Eukaryota</taxon>
        <taxon>Sar</taxon>
        <taxon>Stramenopiles</taxon>
        <taxon>Oomycota</taxon>
        <taxon>Saprolegniomycetes</taxon>
        <taxon>Saprolegniales</taxon>
        <taxon>Verrucalvaceae</taxon>
        <taxon>Aphanomyces</taxon>
    </lineage>
</organism>
<dbReference type="Gene3D" id="1.25.40.20">
    <property type="entry name" value="Ankyrin repeat-containing domain"/>
    <property type="match status" value="1"/>
</dbReference>
<dbReference type="Pfam" id="PF12796">
    <property type="entry name" value="Ank_2"/>
    <property type="match status" value="1"/>
</dbReference>
<accession>W4GVB4</accession>
<dbReference type="InterPro" id="IPR050776">
    <property type="entry name" value="Ank_Repeat/CDKN_Inhibitor"/>
</dbReference>
<evidence type="ECO:0000256" key="1">
    <source>
        <dbReference type="ARBA" id="ARBA00022737"/>
    </source>
</evidence>
<keyword evidence="1" id="KW-0677">Repeat</keyword>
<evidence type="ECO:0000256" key="4">
    <source>
        <dbReference type="SAM" id="MobiDB-lite"/>
    </source>
</evidence>
<keyword evidence="2 3" id="KW-0040">ANK repeat</keyword>
<sequence>MNCSSTSMDMFMDASRSSNLQDIDQLYQLFGKLFMTARDPVTLDTHGHIVAKLGLTKLLAWLVERGLDLDATNHVGNTCVHVAAAHGCMETVLWLIEHGCNALATNYNGLSAFDLASQYSFEHAATLRNFLRNNQDSNQLWDQDDDYGDDEQQQLESSHNSTKQQQQLLVQTLVRRNVTEPTLGLEILELHCPETLESVQRALDLSPTDVATAISSNAKLMLTYNHAFQGNNIDNQLDNL</sequence>
<name>W4GVB4_APHAT</name>
<dbReference type="EMBL" id="KI913121">
    <property type="protein sequence ID" value="ETV82979.1"/>
    <property type="molecule type" value="Genomic_DNA"/>
</dbReference>
<dbReference type="VEuPathDB" id="FungiDB:H257_04733"/>
<gene>
    <name evidence="5" type="ORF">H257_04733</name>
</gene>
<dbReference type="GeneID" id="20806729"/>
<protein>
    <submittedName>
        <fullName evidence="5">Uncharacterized protein</fullName>
    </submittedName>
</protein>
<dbReference type="PANTHER" id="PTHR24201">
    <property type="entry name" value="ANK_REP_REGION DOMAIN-CONTAINING PROTEIN"/>
    <property type="match status" value="1"/>
</dbReference>
<dbReference type="InterPro" id="IPR036770">
    <property type="entry name" value="Ankyrin_rpt-contain_sf"/>
</dbReference>
<reference evidence="5" key="1">
    <citation type="submission" date="2013-12" db="EMBL/GenBank/DDBJ databases">
        <title>The Genome Sequence of Aphanomyces astaci APO3.</title>
        <authorList>
            <consortium name="The Broad Institute Genomics Platform"/>
            <person name="Russ C."/>
            <person name="Tyler B."/>
            <person name="van West P."/>
            <person name="Dieguez-Uribeondo J."/>
            <person name="Young S.K."/>
            <person name="Zeng Q."/>
            <person name="Gargeya S."/>
            <person name="Fitzgerald M."/>
            <person name="Abouelleil A."/>
            <person name="Alvarado L."/>
            <person name="Chapman S.B."/>
            <person name="Gainer-Dewar J."/>
            <person name="Goldberg J."/>
            <person name="Griggs A."/>
            <person name="Gujja S."/>
            <person name="Hansen M."/>
            <person name="Howarth C."/>
            <person name="Imamovic A."/>
            <person name="Ireland A."/>
            <person name="Larimer J."/>
            <person name="McCowan C."/>
            <person name="Murphy C."/>
            <person name="Pearson M."/>
            <person name="Poon T.W."/>
            <person name="Priest M."/>
            <person name="Roberts A."/>
            <person name="Saif S."/>
            <person name="Shea T."/>
            <person name="Sykes S."/>
            <person name="Wortman J."/>
            <person name="Nusbaum C."/>
            <person name="Birren B."/>
        </authorList>
    </citation>
    <scope>NUCLEOTIDE SEQUENCE [LARGE SCALE GENOMIC DNA]</scope>
    <source>
        <strain evidence="5">APO3</strain>
    </source>
</reference>
<proteinExistence type="predicted"/>
<evidence type="ECO:0000256" key="3">
    <source>
        <dbReference type="PROSITE-ProRule" id="PRU00023"/>
    </source>
</evidence>
<dbReference type="RefSeq" id="XP_009827650.1">
    <property type="nucleotide sequence ID" value="XM_009829348.1"/>
</dbReference>
<feature type="region of interest" description="Disordered" evidence="4">
    <location>
        <begin position="141"/>
        <end position="163"/>
    </location>
</feature>
<dbReference type="PROSITE" id="PS50088">
    <property type="entry name" value="ANK_REPEAT"/>
    <property type="match status" value="1"/>
</dbReference>